<reference evidence="12" key="1">
    <citation type="journal article" date="2013" name="Sci. Rep.">
        <title>Metagenomics uncovers a new group of low GC and ultra-small marine Actinobacteria.</title>
        <authorList>
            <person name="Ghai R."/>
            <person name="Mizuno C.M."/>
            <person name="Picazo A."/>
            <person name="Camacho A."/>
            <person name="Rodriguez-Valera F."/>
        </authorList>
    </citation>
    <scope>NUCLEOTIDE SEQUENCE</scope>
</reference>
<dbReference type="UniPathway" id="UPA00053">
    <property type="reaction ID" value="UER00088"/>
</dbReference>
<evidence type="ECO:0000256" key="4">
    <source>
        <dbReference type="ARBA" id="ARBA00022605"/>
    </source>
</evidence>
<dbReference type="GO" id="GO:0000287">
    <property type="term" value="F:magnesium ion binding"/>
    <property type="evidence" value="ECO:0007669"/>
    <property type="project" value="UniProtKB-UniRule"/>
</dbReference>
<dbReference type="Pfam" id="PF01202">
    <property type="entry name" value="SKI"/>
    <property type="match status" value="1"/>
</dbReference>
<comment type="pathway">
    <text evidence="1 11">Metabolic intermediate biosynthesis; chorismate biosynthesis; chorismate from D-erythrose 4-phosphate and phosphoenolpyruvate: step 5/7.</text>
</comment>
<comment type="subunit">
    <text evidence="11">Monomer.</text>
</comment>
<evidence type="ECO:0000256" key="5">
    <source>
        <dbReference type="ARBA" id="ARBA00022679"/>
    </source>
</evidence>
<keyword evidence="5 11" id="KW-0808">Transferase</keyword>
<dbReference type="GO" id="GO:0005524">
    <property type="term" value="F:ATP binding"/>
    <property type="evidence" value="ECO:0007669"/>
    <property type="project" value="UniProtKB-UniRule"/>
</dbReference>
<evidence type="ECO:0000256" key="8">
    <source>
        <dbReference type="ARBA" id="ARBA00022840"/>
    </source>
</evidence>
<dbReference type="SUPFAM" id="SSF52540">
    <property type="entry name" value="P-loop containing nucleoside triphosphate hydrolases"/>
    <property type="match status" value="1"/>
</dbReference>
<comment type="catalytic activity">
    <reaction evidence="10 11">
        <text>shikimate + ATP = 3-phosphoshikimate + ADP + H(+)</text>
        <dbReference type="Rhea" id="RHEA:13121"/>
        <dbReference type="ChEBI" id="CHEBI:15378"/>
        <dbReference type="ChEBI" id="CHEBI:30616"/>
        <dbReference type="ChEBI" id="CHEBI:36208"/>
        <dbReference type="ChEBI" id="CHEBI:145989"/>
        <dbReference type="ChEBI" id="CHEBI:456216"/>
        <dbReference type="EC" id="2.7.1.71"/>
    </reaction>
</comment>
<dbReference type="Gene3D" id="3.40.50.300">
    <property type="entry name" value="P-loop containing nucleotide triphosphate hydrolases"/>
    <property type="match status" value="1"/>
</dbReference>
<feature type="binding site" evidence="11">
    <location>
        <position position="35"/>
    </location>
    <ligand>
        <name>substrate</name>
    </ligand>
</feature>
<keyword evidence="9 11" id="KW-0057">Aromatic amino acid biosynthesis</keyword>
<evidence type="ECO:0000256" key="2">
    <source>
        <dbReference type="ARBA" id="ARBA00006997"/>
    </source>
</evidence>
<dbReference type="PANTHER" id="PTHR21087">
    <property type="entry name" value="SHIKIMATE KINASE"/>
    <property type="match status" value="1"/>
</dbReference>
<feature type="binding site" evidence="11">
    <location>
        <position position="121"/>
    </location>
    <ligand>
        <name>ATP</name>
        <dbReference type="ChEBI" id="CHEBI:30616"/>
    </ligand>
</feature>
<dbReference type="HAMAP" id="MF_00109">
    <property type="entry name" value="Shikimate_kinase"/>
    <property type="match status" value="1"/>
</dbReference>
<dbReference type="GO" id="GO:0004765">
    <property type="term" value="F:shikimate kinase activity"/>
    <property type="evidence" value="ECO:0007669"/>
    <property type="project" value="UniProtKB-UniRule"/>
</dbReference>
<dbReference type="GO" id="GO:0005829">
    <property type="term" value="C:cytosol"/>
    <property type="evidence" value="ECO:0007669"/>
    <property type="project" value="TreeGrafter"/>
</dbReference>
<dbReference type="PRINTS" id="PR01100">
    <property type="entry name" value="SHIKIMTKNASE"/>
</dbReference>
<dbReference type="InterPro" id="IPR023000">
    <property type="entry name" value="Shikimate_kinase_CS"/>
</dbReference>
<evidence type="ECO:0000256" key="9">
    <source>
        <dbReference type="ARBA" id="ARBA00023141"/>
    </source>
</evidence>
<evidence type="ECO:0000256" key="11">
    <source>
        <dbReference type="HAMAP-Rule" id="MF_00109"/>
    </source>
</evidence>
<keyword evidence="4 11" id="KW-0028">Amino-acid biosynthesis</keyword>
<comment type="cofactor">
    <cofactor evidence="11">
        <name>Mg(2+)</name>
        <dbReference type="ChEBI" id="CHEBI:18420"/>
    </cofactor>
    <text evidence="11">Binds 1 Mg(2+) ion per subunit.</text>
</comment>
<protein>
    <recommendedName>
        <fullName evidence="3 11">Shikimate kinase</fullName>
        <shortName evidence="11">SK</shortName>
        <ecNumber evidence="3 11">2.7.1.71</ecNumber>
    </recommendedName>
</protein>
<dbReference type="PROSITE" id="PS01128">
    <property type="entry name" value="SHIKIMATE_KINASE"/>
    <property type="match status" value="1"/>
</dbReference>
<keyword evidence="7 11" id="KW-0418">Kinase</keyword>
<dbReference type="InterPro" id="IPR031322">
    <property type="entry name" value="Shikimate/glucono_kinase"/>
</dbReference>
<gene>
    <name evidence="11" type="primary">aroK</name>
</gene>
<comment type="similarity">
    <text evidence="2 11">Belongs to the shikimate kinase family.</text>
</comment>
<dbReference type="GO" id="GO:0009073">
    <property type="term" value="P:aromatic amino acid family biosynthetic process"/>
    <property type="evidence" value="ECO:0007669"/>
    <property type="project" value="UniProtKB-KW"/>
</dbReference>
<dbReference type="PANTHER" id="PTHR21087:SF16">
    <property type="entry name" value="SHIKIMATE KINASE 1, CHLOROPLASTIC"/>
    <property type="match status" value="1"/>
</dbReference>
<evidence type="ECO:0000256" key="7">
    <source>
        <dbReference type="ARBA" id="ARBA00022777"/>
    </source>
</evidence>
<keyword evidence="11" id="KW-0479">Metal-binding</keyword>
<feature type="binding site" evidence="11">
    <location>
        <begin position="13"/>
        <end position="18"/>
    </location>
    <ligand>
        <name>ATP</name>
        <dbReference type="ChEBI" id="CHEBI:30616"/>
    </ligand>
</feature>
<name>S5DR91_9ACTN</name>
<accession>S5DR91</accession>
<dbReference type="InterPro" id="IPR027417">
    <property type="entry name" value="P-loop_NTPase"/>
</dbReference>
<feature type="binding site" evidence="11">
    <location>
        <position position="138"/>
    </location>
    <ligand>
        <name>substrate</name>
    </ligand>
</feature>
<feature type="binding site" evidence="11">
    <location>
        <position position="84"/>
    </location>
    <ligand>
        <name>substrate</name>
    </ligand>
</feature>
<dbReference type="GO" id="GO:0009423">
    <property type="term" value="P:chorismate biosynthetic process"/>
    <property type="evidence" value="ECO:0007669"/>
    <property type="project" value="UniProtKB-UniRule"/>
</dbReference>
<evidence type="ECO:0000256" key="6">
    <source>
        <dbReference type="ARBA" id="ARBA00022741"/>
    </source>
</evidence>
<feature type="binding site" evidence="11">
    <location>
        <position position="17"/>
    </location>
    <ligand>
        <name>Mg(2+)</name>
        <dbReference type="ChEBI" id="CHEBI:18420"/>
    </ligand>
</feature>
<comment type="function">
    <text evidence="11">Catalyzes the specific phosphorylation of the 3-hydroxyl group of shikimic acid using ATP as a cosubstrate.</text>
</comment>
<dbReference type="InterPro" id="IPR000623">
    <property type="entry name" value="Shikimate_kinase/TSH1"/>
</dbReference>
<evidence type="ECO:0000256" key="1">
    <source>
        <dbReference type="ARBA" id="ARBA00004842"/>
    </source>
</evidence>
<evidence type="ECO:0000256" key="10">
    <source>
        <dbReference type="ARBA" id="ARBA00048567"/>
    </source>
</evidence>
<comment type="caution">
    <text evidence="11">Lacks conserved residue(s) required for the propagation of feature annotation.</text>
</comment>
<proteinExistence type="inferred from homology"/>
<evidence type="ECO:0000313" key="12">
    <source>
        <dbReference type="EMBL" id="AGQ19435.1"/>
    </source>
</evidence>
<dbReference type="GO" id="GO:0008652">
    <property type="term" value="P:amino acid biosynthetic process"/>
    <property type="evidence" value="ECO:0007669"/>
    <property type="project" value="UniProtKB-KW"/>
</dbReference>
<organism evidence="12">
    <name type="scientific">Candidatus Actinomarina minuta</name>
    <dbReference type="NCBI Taxonomy" id="1389454"/>
    <lineage>
        <taxon>Bacteria</taxon>
        <taxon>Bacillati</taxon>
        <taxon>Actinomycetota</taxon>
        <taxon>Actinomycetes</taxon>
        <taxon>Candidatus Actinomarinidae</taxon>
        <taxon>Candidatus Actinomarinales</taxon>
        <taxon>Candidatus Actinomarineae</taxon>
        <taxon>Candidatus Actinomarinaceae</taxon>
        <taxon>Candidatus Actinomarina</taxon>
    </lineage>
</organism>
<dbReference type="EMBL" id="KC811132">
    <property type="protein sequence ID" value="AGQ19435.1"/>
    <property type="molecule type" value="Genomic_DNA"/>
</dbReference>
<keyword evidence="6 11" id="KW-0547">Nucleotide-binding</keyword>
<comment type="subcellular location">
    <subcellularLocation>
        <location evidence="11">Cytoplasm</location>
    </subcellularLocation>
</comment>
<feature type="binding site" evidence="11">
    <location>
        <position position="62"/>
    </location>
    <ligand>
        <name>substrate</name>
    </ligand>
</feature>
<dbReference type="EC" id="2.7.1.71" evidence="3 11"/>
<evidence type="ECO:0000256" key="3">
    <source>
        <dbReference type="ARBA" id="ARBA00012154"/>
    </source>
</evidence>
<dbReference type="AlphaFoldDB" id="S5DR91"/>
<keyword evidence="11" id="KW-0963">Cytoplasm</keyword>
<sequence length="170" mass="19494">MSNNTAFLVGFMGSGKSSILDILKLNTEINTIDLDDIVLEESEDHIESIEHFFNKYGEVHFRNCEVKAFQKVYKNSKTVLSLGGGSMISPPIKSAVLESDYSFYLKNEFKSLWENIKDSNRPLVSTGKHNVKKIYHERIDTYEQCNNTIDMSKLSFQEASEIIINRLSWI</sequence>
<keyword evidence="8 11" id="KW-0067">ATP-binding</keyword>
<keyword evidence="11" id="KW-0460">Magnesium</keyword>